<dbReference type="SMART" id="SM00232">
    <property type="entry name" value="JAB_MPN"/>
    <property type="match status" value="1"/>
</dbReference>
<feature type="compositionally biased region" description="Polar residues" evidence="3">
    <location>
        <begin position="221"/>
        <end position="232"/>
    </location>
</feature>
<dbReference type="GO" id="GO:0005737">
    <property type="term" value="C:cytoplasm"/>
    <property type="evidence" value="ECO:0007669"/>
    <property type="project" value="UniProtKB-SubCell"/>
</dbReference>
<dbReference type="EMBL" id="KN847523">
    <property type="protein sequence ID" value="KIV90829.1"/>
    <property type="molecule type" value="Genomic_DNA"/>
</dbReference>
<evidence type="ECO:0000313" key="5">
    <source>
        <dbReference type="EMBL" id="KIV90829.1"/>
    </source>
</evidence>
<dbReference type="OMA" id="LVGWWST"/>
<keyword evidence="6" id="KW-1185">Reference proteome</keyword>
<dbReference type="InterPro" id="IPR037518">
    <property type="entry name" value="MPN"/>
</dbReference>
<accession>A0A0D1Z9Z5</accession>
<dbReference type="PROSITE" id="PS50249">
    <property type="entry name" value="MPN"/>
    <property type="match status" value="1"/>
</dbReference>
<dbReference type="Proteomes" id="UP000054302">
    <property type="component" value="Unassembled WGS sequence"/>
</dbReference>
<dbReference type="InterPro" id="IPR000555">
    <property type="entry name" value="JAMM/MPN+_dom"/>
</dbReference>
<evidence type="ECO:0000256" key="2">
    <source>
        <dbReference type="RuleBase" id="RU367006"/>
    </source>
</evidence>
<feature type="region of interest" description="Disordered" evidence="3">
    <location>
        <begin position="391"/>
        <end position="468"/>
    </location>
</feature>
<dbReference type="Gene3D" id="3.40.140.10">
    <property type="entry name" value="Cytidine Deaminase, domain 2"/>
    <property type="match status" value="1"/>
</dbReference>
<dbReference type="Pfam" id="PF01398">
    <property type="entry name" value="JAB"/>
    <property type="match status" value="1"/>
</dbReference>
<feature type="compositionally biased region" description="Gly residues" evidence="3">
    <location>
        <begin position="400"/>
        <end position="434"/>
    </location>
</feature>
<sequence>MADTSGNTLISTRPSETGLSVSLHPLVLLTISDHVTRHSVRRQSGPVAGALLGQQKGREITVEHAFSTVLVQDNQEHWTFDVSWMETRIQQYRDVHKAPALDFVGWYTLCPESGPSVAQIPLQKQAITFYSDSAILLVLHPEGLSSTNSTNGRLPVSIYESIQELDSHNDDASMQVDGQESASSLKFRPLSYSVDTDETEMIAIDYVAKGAGSAAAIPESSLPSDPASSINPDISKGKSRITSTSTNGTSVDPSSETSVILTTEEQDAIANITTRLNSVKMLQSRIALLRQFIQSLPPSYLSDQTCSASPDPAHLPHLRSIQALLTRLSLLTPSDDSTSSTTVSALATAAQSQSNDVSLSHLLNLLSQDVQALSELGRTFHTVYQSQNSKAAKNLRDSAGGPGAGGTVGPTGGSSRGGNANGKGGSSGRGGFGGLEDSDGSFGGLASIGAGPSSSSGRGAVGSNSLQV</sequence>
<evidence type="ECO:0000256" key="3">
    <source>
        <dbReference type="SAM" id="MobiDB-lite"/>
    </source>
</evidence>
<protein>
    <recommendedName>
        <fullName evidence="2">COP9 signalosome complex subunit 6</fullName>
    </recommendedName>
</protein>
<feature type="domain" description="MPN" evidence="4">
    <location>
        <begin position="21"/>
        <end position="165"/>
    </location>
</feature>
<evidence type="ECO:0000256" key="1">
    <source>
        <dbReference type="ARBA" id="ARBA00010893"/>
    </source>
</evidence>
<dbReference type="RefSeq" id="XP_016222403.1">
    <property type="nucleotide sequence ID" value="XM_016370110.1"/>
</dbReference>
<name>A0A0D1Z9Z5_EXOME</name>
<dbReference type="AlphaFoldDB" id="A0A0D1Z9Z5"/>
<gene>
    <name evidence="5" type="ORF">PV10_05437</name>
</gene>
<comment type="subcellular location">
    <subcellularLocation>
        <location evidence="2">Cytoplasm</location>
    </subcellularLocation>
    <subcellularLocation>
        <location evidence="2">Nucleus</location>
    </subcellularLocation>
</comment>
<comment type="function">
    <text evidence="2">Component of the COP9 signalosome complex (CSN), a complex involved in various cellular and developmental processes.</text>
</comment>
<dbReference type="VEuPathDB" id="FungiDB:PV10_05437"/>
<evidence type="ECO:0000259" key="4">
    <source>
        <dbReference type="PROSITE" id="PS50249"/>
    </source>
</evidence>
<dbReference type="OrthoDB" id="1378at2759"/>
<dbReference type="GO" id="GO:0008237">
    <property type="term" value="F:metallopeptidase activity"/>
    <property type="evidence" value="ECO:0007669"/>
    <property type="project" value="InterPro"/>
</dbReference>
<evidence type="ECO:0000313" key="6">
    <source>
        <dbReference type="Proteomes" id="UP000054302"/>
    </source>
</evidence>
<reference evidence="5 6" key="1">
    <citation type="submission" date="2015-01" db="EMBL/GenBank/DDBJ databases">
        <title>The Genome Sequence of Exophiala mesophila CBS40295.</title>
        <authorList>
            <consortium name="The Broad Institute Genomics Platform"/>
            <person name="Cuomo C."/>
            <person name="de Hoog S."/>
            <person name="Gorbushina A."/>
            <person name="Stielow B."/>
            <person name="Teixiera M."/>
            <person name="Abouelleil A."/>
            <person name="Chapman S.B."/>
            <person name="Priest M."/>
            <person name="Young S.K."/>
            <person name="Wortman J."/>
            <person name="Nusbaum C."/>
            <person name="Birren B."/>
        </authorList>
    </citation>
    <scope>NUCLEOTIDE SEQUENCE [LARGE SCALE GENOMIC DNA]</scope>
    <source>
        <strain evidence="5 6">CBS 40295</strain>
    </source>
</reference>
<keyword evidence="2" id="KW-0539">Nucleus</keyword>
<dbReference type="InterPro" id="IPR033859">
    <property type="entry name" value="MPN_CSN6"/>
</dbReference>
<feature type="compositionally biased region" description="Polar residues" evidence="3">
    <location>
        <begin position="240"/>
        <end position="258"/>
    </location>
</feature>
<dbReference type="PANTHER" id="PTHR10540">
    <property type="entry name" value="EUKARYOTIC TRANSLATION INITIATION FACTOR 3 SUBUNIT F-RELATED"/>
    <property type="match status" value="1"/>
</dbReference>
<dbReference type="STRING" id="212818.A0A0D1Z9Z5"/>
<dbReference type="HOGENOM" id="CLU_027018_2_0_1"/>
<dbReference type="GO" id="GO:0008180">
    <property type="term" value="C:COP9 signalosome"/>
    <property type="evidence" value="ECO:0007669"/>
    <property type="project" value="UniProtKB-UniRule"/>
</dbReference>
<dbReference type="CDD" id="cd08063">
    <property type="entry name" value="MPN_CSN6"/>
    <property type="match status" value="1"/>
</dbReference>
<feature type="compositionally biased region" description="Low complexity" evidence="3">
    <location>
        <begin position="444"/>
        <end position="468"/>
    </location>
</feature>
<dbReference type="PANTHER" id="PTHR10540:SF8">
    <property type="entry name" value="COP9 SIGNALOSOME COMPLEX SUBUNIT 6"/>
    <property type="match status" value="1"/>
</dbReference>
<proteinExistence type="inferred from homology"/>
<feature type="region of interest" description="Disordered" evidence="3">
    <location>
        <begin position="217"/>
        <end position="258"/>
    </location>
</feature>
<dbReference type="GeneID" id="27323282"/>
<comment type="similarity">
    <text evidence="1 2">Belongs to the peptidase M67A family. CSN6 subfamily.</text>
</comment>
<keyword evidence="2" id="KW-0736">Signalosome</keyword>
<organism evidence="5 6">
    <name type="scientific">Exophiala mesophila</name>
    <name type="common">Black yeast-like fungus</name>
    <dbReference type="NCBI Taxonomy" id="212818"/>
    <lineage>
        <taxon>Eukaryota</taxon>
        <taxon>Fungi</taxon>
        <taxon>Dikarya</taxon>
        <taxon>Ascomycota</taxon>
        <taxon>Pezizomycotina</taxon>
        <taxon>Eurotiomycetes</taxon>
        <taxon>Chaetothyriomycetidae</taxon>
        <taxon>Chaetothyriales</taxon>
        <taxon>Herpotrichiellaceae</taxon>
        <taxon>Exophiala</taxon>
    </lineage>
</organism>
<keyword evidence="2" id="KW-0963">Cytoplasm</keyword>
<dbReference type="GO" id="GO:0000338">
    <property type="term" value="P:protein deneddylation"/>
    <property type="evidence" value="ECO:0007669"/>
    <property type="project" value="InterPro"/>
</dbReference>